<dbReference type="InterPro" id="IPR036629">
    <property type="entry name" value="YjbJ_sf"/>
</dbReference>
<evidence type="ECO:0000313" key="3">
    <source>
        <dbReference type="Proteomes" id="UP000029964"/>
    </source>
</evidence>
<gene>
    <name evidence="2" type="ORF">ACRE_039680</name>
</gene>
<dbReference type="PANTHER" id="PTHR40460">
    <property type="entry name" value="CHROMOSOME 1, WHOLE GENOME SHOTGUN SEQUENCE"/>
    <property type="match status" value="1"/>
</dbReference>
<accession>A0A086T7C3</accession>
<keyword evidence="3" id="KW-1185">Reference proteome</keyword>
<evidence type="ECO:0000256" key="1">
    <source>
        <dbReference type="SAM" id="MobiDB-lite"/>
    </source>
</evidence>
<organism evidence="2 3">
    <name type="scientific">Hapsidospora chrysogenum (strain ATCC 11550 / CBS 779.69 / DSM 880 / IAM 14645 / JCM 23072 / IMI 49137)</name>
    <name type="common">Acremonium chrysogenum</name>
    <dbReference type="NCBI Taxonomy" id="857340"/>
    <lineage>
        <taxon>Eukaryota</taxon>
        <taxon>Fungi</taxon>
        <taxon>Dikarya</taxon>
        <taxon>Ascomycota</taxon>
        <taxon>Pezizomycotina</taxon>
        <taxon>Sordariomycetes</taxon>
        <taxon>Hypocreomycetidae</taxon>
        <taxon>Hypocreales</taxon>
        <taxon>Bionectriaceae</taxon>
        <taxon>Hapsidospora</taxon>
    </lineage>
</organism>
<evidence type="ECO:0008006" key="4">
    <source>
        <dbReference type="Google" id="ProtNLM"/>
    </source>
</evidence>
<evidence type="ECO:0000313" key="2">
    <source>
        <dbReference type="EMBL" id="KFH45255.1"/>
    </source>
</evidence>
<feature type="region of interest" description="Disordered" evidence="1">
    <location>
        <begin position="23"/>
        <end position="93"/>
    </location>
</feature>
<feature type="compositionally biased region" description="Basic and acidic residues" evidence="1">
    <location>
        <begin position="165"/>
        <end position="200"/>
    </location>
</feature>
<dbReference type="Gene3D" id="1.10.1470.10">
    <property type="entry name" value="YjbJ"/>
    <property type="match status" value="1"/>
</dbReference>
<feature type="compositionally biased region" description="Basic and acidic residues" evidence="1">
    <location>
        <begin position="33"/>
        <end position="51"/>
    </location>
</feature>
<protein>
    <recommendedName>
        <fullName evidence="4">CsbD-like domain-containing protein</fullName>
    </recommendedName>
</protein>
<feature type="region of interest" description="Disordered" evidence="1">
    <location>
        <begin position="123"/>
        <end position="200"/>
    </location>
</feature>
<dbReference type="Proteomes" id="UP000029964">
    <property type="component" value="Unassembled WGS sequence"/>
</dbReference>
<sequence>MAENQPSTLKSYIDSATGKAQEALGNLTGNTGDRAKGELREENARAEHDASHATAKVPGGAISGSGAAVRDDPNRTEGTWNQTVGSTKEAVGNLTGNEVFSPWLWMRRSELVANTIAKSLKQAGREQNLEGQSQEAKGQLKDFGSGAADRAQGALGSAVSGLTGDRAEQVRYDQLRAEGKTQQRSAEHDIQKQAEAERRH</sequence>
<dbReference type="HOGENOM" id="CLU_105959_0_0_1"/>
<name>A0A086T7C3_HAPC1</name>
<dbReference type="PANTHER" id="PTHR40460:SF1">
    <property type="entry name" value="CSBD-LIKE DOMAIN-CONTAINING PROTEIN"/>
    <property type="match status" value="1"/>
</dbReference>
<dbReference type="AlphaFoldDB" id="A0A086T7C3"/>
<dbReference type="STRING" id="857340.A0A086T7C3"/>
<dbReference type="EMBL" id="JPKY01000035">
    <property type="protein sequence ID" value="KFH45255.1"/>
    <property type="molecule type" value="Genomic_DNA"/>
</dbReference>
<dbReference type="OrthoDB" id="5309565at2759"/>
<reference evidence="3" key="1">
    <citation type="journal article" date="2014" name="Genome Announc.">
        <title>Genome sequence and annotation of Acremonium chrysogenum, producer of the beta-lactam antibiotic cephalosporin C.</title>
        <authorList>
            <person name="Terfehr D."/>
            <person name="Dahlmann T.A."/>
            <person name="Specht T."/>
            <person name="Zadra I."/>
            <person name="Kuernsteiner H."/>
            <person name="Kueck U."/>
        </authorList>
    </citation>
    <scope>NUCLEOTIDE SEQUENCE [LARGE SCALE GENOMIC DNA]</scope>
    <source>
        <strain evidence="3">ATCC 11550 / CBS 779.69 / DSM 880 / IAM 14645 / JCM 23072 / IMI 49137</strain>
    </source>
</reference>
<proteinExistence type="predicted"/>
<feature type="compositionally biased region" description="Polar residues" evidence="1">
    <location>
        <begin position="76"/>
        <end position="86"/>
    </location>
</feature>
<comment type="caution">
    <text evidence="2">The sequence shown here is derived from an EMBL/GenBank/DDBJ whole genome shotgun (WGS) entry which is preliminary data.</text>
</comment>